<protein>
    <submittedName>
        <fullName evidence="1">Uncharacterized protein</fullName>
    </submittedName>
</protein>
<name>A0A7S4P1K9_9EUKA</name>
<dbReference type="EMBL" id="HBKR01027387">
    <property type="protein sequence ID" value="CAE2320706.1"/>
    <property type="molecule type" value="Transcribed_RNA"/>
</dbReference>
<reference evidence="1" key="1">
    <citation type="submission" date="2021-01" db="EMBL/GenBank/DDBJ databases">
        <authorList>
            <person name="Corre E."/>
            <person name="Pelletier E."/>
            <person name="Niang G."/>
            <person name="Scheremetjew M."/>
            <person name="Finn R."/>
            <person name="Kale V."/>
            <person name="Holt S."/>
            <person name="Cochrane G."/>
            <person name="Meng A."/>
            <person name="Brown T."/>
            <person name="Cohen L."/>
        </authorList>
    </citation>
    <scope>NUCLEOTIDE SEQUENCE</scope>
    <source>
        <strain evidence="1">SoJaBio B1-5/56/2</strain>
    </source>
</reference>
<organism evidence="1">
    <name type="scientific">Paramoeba aestuarina</name>
    <dbReference type="NCBI Taxonomy" id="180227"/>
    <lineage>
        <taxon>Eukaryota</taxon>
        <taxon>Amoebozoa</taxon>
        <taxon>Discosea</taxon>
        <taxon>Flabellinia</taxon>
        <taxon>Dactylopodida</taxon>
        <taxon>Paramoebidae</taxon>
        <taxon>Paramoeba</taxon>
    </lineage>
</organism>
<sequence>MSDSEETQGELTIVFQEIFTNQIEFESILRKRNWKKVEIEEKREKTTWMKEDEGKQRIVEAFYDVEGGEFTLIYNSFPPMKNRWFDSISFECPSQIPEGSQIFKEGTMKHPSREVYFQERKEQQHHNIKG</sequence>
<gene>
    <name evidence="1" type="ORF">NAES01612_LOCUS17903</name>
</gene>
<evidence type="ECO:0000313" key="1">
    <source>
        <dbReference type="EMBL" id="CAE2320706.1"/>
    </source>
</evidence>
<dbReference type="AlphaFoldDB" id="A0A7S4P1K9"/>
<accession>A0A7S4P1K9</accession>
<proteinExistence type="predicted"/>